<gene>
    <name evidence="10" type="ORF">H1R20_g2279</name>
</gene>
<feature type="region of interest" description="Disordered" evidence="8">
    <location>
        <begin position="344"/>
        <end position="392"/>
    </location>
</feature>
<comment type="similarity">
    <text evidence="2">Belongs to the TFP11/STIP family.</text>
</comment>
<feature type="compositionally biased region" description="Low complexity" evidence="8">
    <location>
        <begin position="16"/>
        <end position="25"/>
    </location>
</feature>
<dbReference type="PANTHER" id="PTHR23329">
    <property type="entry name" value="TUFTELIN-INTERACTING PROTEIN 11-RELATED"/>
    <property type="match status" value="1"/>
</dbReference>
<dbReference type="InterPro" id="IPR022159">
    <property type="entry name" value="STIP/TFIP11_N"/>
</dbReference>
<feature type="coiled-coil region" evidence="7">
    <location>
        <begin position="463"/>
        <end position="490"/>
    </location>
</feature>
<dbReference type="GO" id="GO:0000390">
    <property type="term" value="P:spliceosomal complex disassembly"/>
    <property type="evidence" value="ECO:0007669"/>
    <property type="project" value="InterPro"/>
</dbReference>
<dbReference type="PANTHER" id="PTHR23329:SF1">
    <property type="entry name" value="TUFTELIN-INTERACTING PROTEIN 11"/>
    <property type="match status" value="1"/>
</dbReference>
<dbReference type="Pfam" id="PF01585">
    <property type="entry name" value="G-patch"/>
    <property type="match status" value="1"/>
</dbReference>
<dbReference type="Proteomes" id="UP001140091">
    <property type="component" value="Unassembled WGS sequence"/>
</dbReference>
<evidence type="ECO:0000256" key="3">
    <source>
        <dbReference type="ARBA" id="ARBA00022664"/>
    </source>
</evidence>
<dbReference type="Pfam" id="PF12457">
    <property type="entry name" value="TIP_N"/>
    <property type="match status" value="1"/>
</dbReference>
<feature type="compositionally biased region" description="Gly residues" evidence="8">
    <location>
        <begin position="194"/>
        <end position="214"/>
    </location>
</feature>
<organism evidence="10 11">
    <name type="scientific">Candolleomyces eurysporus</name>
    <dbReference type="NCBI Taxonomy" id="2828524"/>
    <lineage>
        <taxon>Eukaryota</taxon>
        <taxon>Fungi</taxon>
        <taxon>Dikarya</taxon>
        <taxon>Basidiomycota</taxon>
        <taxon>Agaricomycotina</taxon>
        <taxon>Agaricomycetes</taxon>
        <taxon>Agaricomycetidae</taxon>
        <taxon>Agaricales</taxon>
        <taxon>Agaricineae</taxon>
        <taxon>Psathyrellaceae</taxon>
        <taxon>Candolleomyces</taxon>
    </lineage>
</organism>
<feature type="domain" description="G-patch" evidence="9">
    <location>
        <begin position="296"/>
        <end position="342"/>
    </location>
</feature>
<feature type="compositionally biased region" description="Basic and acidic residues" evidence="8">
    <location>
        <begin position="377"/>
        <end position="388"/>
    </location>
</feature>
<keyword evidence="5" id="KW-0508">mRNA splicing</keyword>
<evidence type="ECO:0000313" key="11">
    <source>
        <dbReference type="Proteomes" id="UP001140091"/>
    </source>
</evidence>
<feature type="compositionally biased region" description="Basic and acidic residues" evidence="8">
    <location>
        <begin position="344"/>
        <end position="359"/>
    </location>
</feature>
<proteinExistence type="inferred from homology"/>
<dbReference type="Pfam" id="PF07842">
    <property type="entry name" value="GCFC"/>
    <property type="match status" value="1"/>
</dbReference>
<dbReference type="GO" id="GO:0071008">
    <property type="term" value="C:U2-type post-mRNA release spliceosomal complex"/>
    <property type="evidence" value="ECO:0007669"/>
    <property type="project" value="TreeGrafter"/>
</dbReference>
<feature type="non-terminal residue" evidence="10">
    <location>
        <position position="1"/>
    </location>
</feature>
<evidence type="ECO:0000313" key="10">
    <source>
        <dbReference type="EMBL" id="KAJ2934857.1"/>
    </source>
</evidence>
<keyword evidence="4" id="KW-0747">Spliceosome</keyword>
<dbReference type="OrthoDB" id="4822at2759"/>
<sequence>MGRRKRVLDDGDDSDSSNNSGGPDFDGFDDNDPDAREERALFEDPYKRKRRRKNGKEDALYGVFGEDSEDEGFGRKPAASRKPRDWAKAPAFVSSDKKVDLDQEMELEADADAIGSDNDEDMEDAQCSGDSSEGEDSEAAQGNDSDASEPSRPTSMPRVEDEEEEVEKPRFGGLGFSKQTTEDAAVPARSGLGASKGGIGSSKGGLGAGRGGIGAYAAFMNAGTSSSTGFGRGGIGSKSSQPEESQDDSALEQPSRSGSEGPSAFAGRQRFVREDTPATKAVKLSAEEMSHFNKLQGSFGARMLAKMGWEAGAGLGVTGEGIVTPIESKMRPQKMGIAFKGFKEKTDQSKREAKRRGEVVSDEEEDPLTKKMKKKAKEAEKKRTDVWKKPKKVKTKVEHKTYEQILAEAGEPPAATGLGQIIDATGAVPREVSSLAEVSLNTWSPTSDPTRIPEVRHNVRLIADACKSDLDGLAREAKSLQERKKFVIAEDARLRKKVEEEAELISRLQQIQLVANEIQSLSKELSSMYEVSLEPFSPHITRLVNQFSNEFDKYQLDEIVVAAIAPTLRRMVVSWNPLEDPLAFLSTFRQWRRALKVNTENAEPTDTVDIYGARTIIAAPVEEKTMTPFESLLWNVWLPKVRTAVNNEWSAEDASPAIKLYESWSSFLPQFIRDNMLDQLFLPKVQKAVANWNPKRSTVSLQSIVFPWLPHIGLRLDSVLDDARRKVKSILKSWIIGEGNPDDLHAWKDVFGKGEWDTMMLKYIVPKLGETLRNDFRIYPPAQDMVPFKNVLAWSNLLRSSIFSQIMETEFFPKWIDVLHLWLIQPSASFEEVAQWYQFWKDAFPESIRDLPGIQRGLMRGLQLMNDAIALGPEASAKLKKPDFRAELAAATAKPPSRSKDAEKRGTTTRPSARTQEITFRSIVEEYAAGHDLLFIPTGRAHEKSRMPLFRVSDTADGKHGLLVYILDDAVWAPKPGGLENEEFRAVSLEDMVARAKA</sequence>
<feature type="region of interest" description="Disordered" evidence="8">
    <location>
        <begin position="1"/>
        <end position="277"/>
    </location>
</feature>
<dbReference type="AlphaFoldDB" id="A0A9W8JI01"/>
<dbReference type="EMBL" id="JANBPK010000709">
    <property type="protein sequence ID" value="KAJ2934857.1"/>
    <property type="molecule type" value="Genomic_DNA"/>
</dbReference>
<feature type="compositionally biased region" description="Acidic residues" evidence="8">
    <location>
        <begin position="102"/>
        <end position="124"/>
    </location>
</feature>
<feature type="region of interest" description="Disordered" evidence="8">
    <location>
        <begin position="889"/>
        <end position="913"/>
    </location>
</feature>
<feature type="compositionally biased region" description="Basic and acidic residues" evidence="8">
    <location>
        <begin position="33"/>
        <end position="46"/>
    </location>
</feature>
<keyword evidence="11" id="KW-1185">Reference proteome</keyword>
<evidence type="ECO:0000256" key="5">
    <source>
        <dbReference type="ARBA" id="ARBA00023187"/>
    </source>
</evidence>
<reference evidence="10" key="1">
    <citation type="submission" date="2022-06" db="EMBL/GenBank/DDBJ databases">
        <title>Genome Sequence of Candolleomyces eurysporus.</title>
        <authorList>
            <person name="Buettner E."/>
        </authorList>
    </citation>
    <scope>NUCLEOTIDE SEQUENCE</scope>
    <source>
        <strain evidence="10">VTCC 930004</strain>
    </source>
</reference>
<evidence type="ECO:0000259" key="9">
    <source>
        <dbReference type="PROSITE" id="PS50174"/>
    </source>
</evidence>
<keyword evidence="3" id="KW-0507">mRNA processing</keyword>
<evidence type="ECO:0000256" key="8">
    <source>
        <dbReference type="SAM" id="MobiDB-lite"/>
    </source>
</evidence>
<dbReference type="GO" id="GO:0003676">
    <property type="term" value="F:nucleic acid binding"/>
    <property type="evidence" value="ECO:0007669"/>
    <property type="project" value="InterPro"/>
</dbReference>
<dbReference type="InterPro" id="IPR045211">
    <property type="entry name" value="TFP11/STIP/Ntr1"/>
</dbReference>
<dbReference type="InterPro" id="IPR022783">
    <property type="entry name" value="GCFC_dom"/>
</dbReference>
<keyword evidence="6" id="KW-0539">Nucleus</keyword>
<comment type="caution">
    <text evidence="10">The sequence shown here is derived from an EMBL/GenBank/DDBJ whole genome shotgun (WGS) entry which is preliminary data.</text>
</comment>
<keyword evidence="7" id="KW-0175">Coiled coil</keyword>
<evidence type="ECO:0000256" key="4">
    <source>
        <dbReference type="ARBA" id="ARBA00022728"/>
    </source>
</evidence>
<dbReference type="PROSITE" id="PS50174">
    <property type="entry name" value="G_PATCH"/>
    <property type="match status" value="1"/>
</dbReference>
<evidence type="ECO:0000256" key="6">
    <source>
        <dbReference type="ARBA" id="ARBA00023242"/>
    </source>
</evidence>
<comment type="subcellular location">
    <subcellularLocation>
        <location evidence="1">Nucleus</location>
    </subcellularLocation>
</comment>
<name>A0A9W8JI01_9AGAR</name>
<dbReference type="SMART" id="SM00443">
    <property type="entry name" value="G_patch"/>
    <property type="match status" value="1"/>
</dbReference>
<evidence type="ECO:0000256" key="1">
    <source>
        <dbReference type="ARBA" id="ARBA00004123"/>
    </source>
</evidence>
<evidence type="ECO:0000256" key="2">
    <source>
        <dbReference type="ARBA" id="ARBA00010900"/>
    </source>
</evidence>
<dbReference type="InterPro" id="IPR000467">
    <property type="entry name" value="G_patch_dom"/>
</dbReference>
<protein>
    <recommendedName>
        <fullName evidence="9">G-patch domain-containing protein</fullName>
    </recommendedName>
</protein>
<evidence type="ECO:0000256" key="7">
    <source>
        <dbReference type="SAM" id="Coils"/>
    </source>
</evidence>
<accession>A0A9W8JI01</accession>